<name>S8DHY9_9LAMI</name>
<accession>S8DHY9</accession>
<dbReference type="Gene3D" id="1.20.58.2190">
    <property type="match status" value="1"/>
</dbReference>
<reference evidence="3 4" key="1">
    <citation type="journal article" date="2013" name="BMC Genomics">
        <title>The miniature genome of a carnivorous plant Genlisea aurea contains a low number of genes and short non-coding sequences.</title>
        <authorList>
            <person name="Leushkin E.V."/>
            <person name="Sutormin R.A."/>
            <person name="Nabieva E.R."/>
            <person name="Penin A.A."/>
            <person name="Kondrashov A.S."/>
            <person name="Logacheva M.D."/>
        </authorList>
    </citation>
    <scope>NUCLEOTIDE SEQUENCE [LARGE SCALE GENOMIC DNA]</scope>
</reference>
<proteinExistence type="predicted"/>
<dbReference type="SMART" id="SM00580">
    <property type="entry name" value="PUG"/>
    <property type="match status" value="1"/>
</dbReference>
<sequence length="144" mass="16293">MDGEEPDSVGDPSNPPPEELHIIQDPVAAFYGRLRRSIQALKNELQQQQPPSEAGRVLRTLNKIIRNVSENPGEMKFKKLRKGNQVMQTHIMPYKAAVEILKLIGFCDDDDDDGWGESESFLTLKRNDPGILWLAKSSLEEHMP</sequence>
<dbReference type="PANTHER" id="PTHR47796:SF1">
    <property type="entry name" value="OS08G0500800 PROTEIN"/>
    <property type="match status" value="1"/>
</dbReference>
<evidence type="ECO:0000259" key="2">
    <source>
        <dbReference type="Pfam" id="PF09409"/>
    </source>
</evidence>
<evidence type="ECO:0000313" key="4">
    <source>
        <dbReference type="Proteomes" id="UP000015453"/>
    </source>
</evidence>
<dbReference type="SUPFAM" id="SSF143503">
    <property type="entry name" value="PUG domain-like"/>
    <property type="match status" value="1"/>
</dbReference>
<dbReference type="EMBL" id="AUSU01008706">
    <property type="protein sequence ID" value="EPS59017.1"/>
    <property type="molecule type" value="Genomic_DNA"/>
</dbReference>
<dbReference type="AlphaFoldDB" id="S8DHY9"/>
<dbReference type="Pfam" id="PF09409">
    <property type="entry name" value="PUB"/>
    <property type="match status" value="1"/>
</dbReference>
<organism evidence="3 4">
    <name type="scientific">Genlisea aurea</name>
    <dbReference type="NCBI Taxonomy" id="192259"/>
    <lineage>
        <taxon>Eukaryota</taxon>
        <taxon>Viridiplantae</taxon>
        <taxon>Streptophyta</taxon>
        <taxon>Embryophyta</taxon>
        <taxon>Tracheophyta</taxon>
        <taxon>Spermatophyta</taxon>
        <taxon>Magnoliopsida</taxon>
        <taxon>eudicotyledons</taxon>
        <taxon>Gunneridae</taxon>
        <taxon>Pentapetalae</taxon>
        <taxon>asterids</taxon>
        <taxon>lamiids</taxon>
        <taxon>Lamiales</taxon>
        <taxon>Lentibulariaceae</taxon>
        <taxon>Genlisea</taxon>
    </lineage>
</organism>
<protein>
    <recommendedName>
        <fullName evidence="2">PUB domain-containing protein</fullName>
    </recommendedName>
</protein>
<dbReference type="OrthoDB" id="49605at2759"/>
<comment type="caution">
    <text evidence="3">The sequence shown here is derived from an EMBL/GenBank/DDBJ whole genome shotgun (WGS) entry which is preliminary data.</text>
</comment>
<dbReference type="InterPro" id="IPR036339">
    <property type="entry name" value="PUB-like_dom_sf"/>
</dbReference>
<keyword evidence="4" id="KW-1185">Reference proteome</keyword>
<dbReference type="PANTHER" id="PTHR47796">
    <property type="entry name" value="ZINC METALLOPROTEINASE-LIKE PROTEIN"/>
    <property type="match status" value="1"/>
</dbReference>
<feature type="region of interest" description="Disordered" evidence="1">
    <location>
        <begin position="1"/>
        <end position="20"/>
    </location>
</feature>
<evidence type="ECO:0000256" key="1">
    <source>
        <dbReference type="SAM" id="MobiDB-lite"/>
    </source>
</evidence>
<feature type="domain" description="PUB" evidence="2">
    <location>
        <begin position="56"/>
        <end position="129"/>
    </location>
</feature>
<gene>
    <name evidence="3" type="ORF">M569_15794</name>
</gene>
<dbReference type="InterPro" id="IPR018997">
    <property type="entry name" value="PUB_domain"/>
</dbReference>
<evidence type="ECO:0000313" key="3">
    <source>
        <dbReference type="EMBL" id="EPS59017.1"/>
    </source>
</evidence>
<dbReference type="Proteomes" id="UP000015453">
    <property type="component" value="Unassembled WGS sequence"/>
</dbReference>